<dbReference type="PANTHER" id="PTHR43952:SF75">
    <property type="entry name" value="PROTEIN RADIALIS-LIKE 6"/>
    <property type="match status" value="1"/>
</dbReference>
<dbReference type="FunFam" id="1.10.10.60:FF:000154">
    <property type="entry name" value="Transcription factor SRM1"/>
    <property type="match status" value="1"/>
</dbReference>
<reference evidence="7" key="2">
    <citation type="submission" date="2019-10" db="EMBL/GenBank/DDBJ databases">
        <title>A de novo genome assembly of a pear dwarfing rootstock.</title>
        <authorList>
            <person name="Wang F."/>
            <person name="Wang J."/>
            <person name="Li S."/>
            <person name="Zhang Y."/>
            <person name="Fang M."/>
            <person name="Ma L."/>
            <person name="Zhao Y."/>
            <person name="Jiang S."/>
        </authorList>
    </citation>
    <scope>NUCLEOTIDE SEQUENCE [LARGE SCALE GENOMIC DNA]</scope>
</reference>
<comment type="subcellular location">
    <subcellularLocation>
        <location evidence="1">Nucleus</location>
    </subcellularLocation>
</comment>
<evidence type="ECO:0000256" key="3">
    <source>
        <dbReference type="ARBA" id="ARBA00023163"/>
    </source>
</evidence>
<evidence type="ECO:0000256" key="4">
    <source>
        <dbReference type="ARBA" id="ARBA00023242"/>
    </source>
</evidence>
<dbReference type="InterPro" id="IPR044636">
    <property type="entry name" value="RADIALIS-like"/>
</dbReference>
<dbReference type="GO" id="GO:0003700">
    <property type="term" value="F:DNA-binding transcription factor activity"/>
    <property type="evidence" value="ECO:0007669"/>
    <property type="project" value="InterPro"/>
</dbReference>
<evidence type="ECO:0000313" key="6">
    <source>
        <dbReference type="EMBL" id="KAB2635626.1"/>
    </source>
</evidence>
<dbReference type="GO" id="GO:0005634">
    <property type="term" value="C:nucleus"/>
    <property type="evidence" value="ECO:0007669"/>
    <property type="project" value="UniProtKB-SubCell"/>
</dbReference>
<keyword evidence="4" id="KW-0539">Nucleus</keyword>
<dbReference type="SUPFAM" id="SSF46689">
    <property type="entry name" value="Homeodomain-like"/>
    <property type="match status" value="1"/>
</dbReference>
<dbReference type="Pfam" id="PF23082">
    <property type="entry name" value="Myb_DNA-binding_2"/>
    <property type="match status" value="1"/>
</dbReference>
<evidence type="ECO:0000256" key="2">
    <source>
        <dbReference type="ARBA" id="ARBA00023015"/>
    </source>
</evidence>
<sequence length="87" mass="10092">MDTKAEQALFEKALALYDKETPEWWQNVAKAVGDNKTADEVKKHYDILLEDLRQIESGQVPILNYKSFFGSSTSSINVDEEEWYIMM</sequence>
<dbReference type="EMBL" id="SMOL01000004">
    <property type="protein sequence ID" value="KAB2635626.1"/>
    <property type="molecule type" value="Genomic_DNA"/>
</dbReference>
<dbReference type="InterPro" id="IPR009057">
    <property type="entry name" value="Homeodomain-like_sf"/>
</dbReference>
<protein>
    <submittedName>
        <fullName evidence="6">Protein RADIALIS-like 3</fullName>
    </submittedName>
</protein>
<evidence type="ECO:0000313" key="7">
    <source>
        <dbReference type="Proteomes" id="UP000327157"/>
    </source>
</evidence>
<proteinExistence type="predicted"/>
<dbReference type="Proteomes" id="UP000327157">
    <property type="component" value="Chromosome 5"/>
</dbReference>
<reference evidence="6 7" key="3">
    <citation type="submission" date="2019-11" db="EMBL/GenBank/DDBJ databases">
        <title>A de novo genome assembly of a pear dwarfing rootstock.</title>
        <authorList>
            <person name="Wang F."/>
            <person name="Wang J."/>
            <person name="Li S."/>
            <person name="Zhang Y."/>
            <person name="Fang M."/>
            <person name="Ma L."/>
            <person name="Zhao Y."/>
            <person name="Jiang S."/>
        </authorList>
    </citation>
    <scope>NUCLEOTIDE SEQUENCE [LARGE SCALE GENOMIC DNA]</scope>
    <source>
        <strain evidence="6">S2</strain>
        <tissue evidence="6">Leaf</tissue>
    </source>
</reference>
<dbReference type="OrthoDB" id="118550at2759"/>
<feature type="domain" description="Myb-like" evidence="5">
    <location>
        <begin position="3"/>
        <end position="46"/>
    </location>
</feature>
<dbReference type="InterPro" id="IPR001005">
    <property type="entry name" value="SANT/Myb"/>
</dbReference>
<evidence type="ECO:0000256" key="1">
    <source>
        <dbReference type="ARBA" id="ARBA00004123"/>
    </source>
</evidence>
<gene>
    <name evidence="6" type="ORF">D8674_026160</name>
</gene>
<dbReference type="PANTHER" id="PTHR43952">
    <property type="entry name" value="MYB FAMILY TRANSCRIPTION FACTOR-RELATED"/>
    <property type="match status" value="1"/>
</dbReference>
<organism evidence="6 7">
    <name type="scientific">Pyrus ussuriensis x Pyrus communis</name>
    <dbReference type="NCBI Taxonomy" id="2448454"/>
    <lineage>
        <taxon>Eukaryota</taxon>
        <taxon>Viridiplantae</taxon>
        <taxon>Streptophyta</taxon>
        <taxon>Embryophyta</taxon>
        <taxon>Tracheophyta</taxon>
        <taxon>Spermatophyta</taxon>
        <taxon>Magnoliopsida</taxon>
        <taxon>eudicotyledons</taxon>
        <taxon>Gunneridae</taxon>
        <taxon>Pentapetalae</taxon>
        <taxon>rosids</taxon>
        <taxon>fabids</taxon>
        <taxon>Rosales</taxon>
        <taxon>Rosaceae</taxon>
        <taxon>Amygdaloideae</taxon>
        <taxon>Maleae</taxon>
        <taxon>Pyrus</taxon>
    </lineage>
</organism>
<reference evidence="6 7" key="1">
    <citation type="submission" date="2019-09" db="EMBL/GenBank/DDBJ databases">
        <authorList>
            <person name="Ou C."/>
        </authorList>
    </citation>
    <scope>NUCLEOTIDE SEQUENCE [LARGE SCALE GENOMIC DNA]</scope>
    <source>
        <strain evidence="6">S2</strain>
        <tissue evidence="6">Leaf</tissue>
    </source>
</reference>
<keyword evidence="2" id="KW-0805">Transcription regulation</keyword>
<evidence type="ECO:0000259" key="5">
    <source>
        <dbReference type="Pfam" id="PF23082"/>
    </source>
</evidence>
<comment type="caution">
    <text evidence="6">The sequence shown here is derived from an EMBL/GenBank/DDBJ whole genome shotgun (WGS) entry which is preliminary data.</text>
</comment>
<dbReference type="AlphaFoldDB" id="A0A5N5I657"/>
<dbReference type="Gene3D" id="1.10.10.60">
    <property type="entry name" value="Homeodomain-like"/>
    <property type="match status" value="1"/>
</dbReference>
<accession>A0A5N5I657</accession>
<keyword evidence="7" id="KW-1185">Reference proteome</keyword>
<keyword evidence="3" id="KW-0804">Transcription</keyword>
<name>A0A5N5I657_9ROSA</name>